<comment type="cofactor">
    <cofactor evidence="9">
        <name>Mg(2+)</name>
        <dbReference type="ChEBI" id="CHEBI:18420"/>
    </cofactor>
    <text evidence="9">Binds 1 Mg(2+) ion per subunit.</text>
</comment>
<evidence type="ECO:0000256" key="5">
    <source>
        <dbReference type="ARBA" id="ARBA00022977"/>
    </source>
</evidence>
<evidence type="ECO:0000256" key="10">
    <source>
        <dbReference type="RuleBase" id="RU003826"/>
    </source>
</evidence>
<dbReference type="PANTHER" id="PTHR20857">
    <property type="entry name" value="THIAMINE-PHOSPHATE PYROPHOSPHORYLASE"/>
    <property type="match status" value="1"/>
</dbReference>
<evidence type="ECO:0000256" key="6">
    <source>
        <dbReference type="ARBA" id="ARBA00047334"/>
    </source>
</evidence>
<feature type="binding site" evidence="9">
    <location>
        <begin position="36"/>
        <end position="40"/>
    </location>
    <ligand>
        <name>4-amino-2-methyl-5-(diphosphooxymethyl)pyrimidine</name>
        <dbReference type="ChEBI" id="CHEBI:57841"/>
    </ligand>
</feature>
<comment type="pathway">
    <text evidence="1 9 11">Cofactor biosynthesis; thiamine diphosphate biosynthesis; thiamine phosphate from 4-amino-2-methyl-5-diphosphomethylpyrimidine and 4-methyl-5-(2-phosphoethyl)-thiazole: step 1/1.</text>
</comment>
<comment type="function">
    <text evidence="9">Condenses 4-methyl-5-(beta-hydroxyethyl)thiazole monophosphate (THZ-P) and 2-methyl-4-amino-5-hydroxymethyl pyrimidine pyrophosphate (HMP-PP) to form thiamine monophosphate (TMP).</text>
</comment>
<accession>A0ABV6KY53</accession>
<dbReference type="GO" id="GO:0004789">
    <property type="term" value="F:thiamine-phosphate diphosphorylase activity"/>
    <property type="evidence" value="ECO:0007669"/>
    <property type="project" value="UniProtKB-EC"/>
</dbReference>
<comment type="catalytic activity">
    <reaction evidence="6 9 10">
        <text>4-methyl-5-(2-phosphooxyethyl)-thiazole + 4-amino-2-methyl-5-(diphosphooxymethyl)pyrimidine + H(+) = thiamine phosphate + diphosphate</text>
        <dbReference type="Rhea" id="RHEA:22328"/>
        <dbReference type="ChEBI" id="CHEBI:15378"/>
        <dbReference type="ChEBI" id="CHEBI:33019"/>
        <dbReference type="ChEBI" id="CHEBI:37575"/>
        <dbReference type="ChEBI" id="CHEBI:57841"/>
        <dbReference type="ChEBI" id="CHEBI:58296"/>
        <dbReference type="EC" id="2.5.1.3"/>
    </reaction>
</comment>
<comment type="catalytic activity">
    <reaction evidence="8 9 10">
        <text>2-[(2R,5Z)-2-carboxy-4-methylthiazol-5(2H)-ylidene]ethyl phosphate + 4-amino-2-methyl-5-(diphosphooxymethyl)pyrimidine + 2 H(+) = thiamine phosphate + CO2 + diphosphate</text>
        <dbReference type="Rhea" id="RHEA:47844"/>
        <dbReference type="ChEBI" id="CHEBI:15378"/>
        <dbReference type="ChEBI" id="CHEBI:16526"/>
        <dbReference type="ChEBI" id="CHEBI:33019"/>
        <dbReference type="ChEBI" id="CHEBI:37575"/>
        <dbReference type="ChEBI" id="CHEBI:57841"/>
        <dbReference type="ChEBI" id="CHEBI:62899"/>
        <dbReference type="EC" id="2.5.1.3"/>
    </reaction>
</comment>
<evidence type="ECO:0000256" key="3">
    <source>
        <dbReference type="ARBA" id="ARBA00022723"/>
    </source>
</evidence>
<evidence type="ECO:0000313" key="13">
    <source>
        <dbReference type="EMBL" id="MFC0478169.1"/>
    </source>
</evidence>
<dbReference type="InterPro" id="IPR036206">
    <property type="entry name" value="ThiamineP_synth_sf"/>
</dbReference>
<dbReference type="PANTHER" id="PTHR20857:SF15">
    <property type="entry name" value="THIAMINE-PHOSPHATE SYNTHASE"/>
    <property type="match status" value="1"/>
</dbReference>
<dbReference type="EMBL" id="JBHLUU010000127">
    <property type="protein sequence ID" value="MFC0478169.1"/>
    <property type="molecule type" value="Genomic_DNA"/>
</dbReference>
<dbReference type="CDD" id="cd00564">
    <property type="entry name" value="TMP_TenI"/>
    <property type="match status" value="1"/>
</dbReference>
<dbReference type="Gene3D" id="3.20.20.70">
    <property type="entry name" value="Aldolase class I"/>
    <property type="match status" value="1"/>
</dbReference>
<feature type="binding site" evidence="9">
    <location>
        <begin position="136"/>
        <end position="138"/>
    </location>
    <ligand>
        <name>2-[(2R,5Z)-2-carboxy-4-methylthiazol-5(2H)-ylidene]ethyl phosphate</name>
        <dbReference type="ChEBI" id="CHEBI:62899"/>
    </ligand>
</feature>
<feature type="binding site" evidence="9">
    <location>
        <position position="72"/>
    </location>
    <ligand>
        <name>Mg(2+)</name>
        <dbReference type="ChEBI" id="CHEBI:18420"/>
    </ligand>
</feature>
<evidence type="ECO:0000256" key="8">
    <source>
        <dbReference type="ARBA" id="ARBA00047883"/>
    </source>
</evidence>
<dbReference type="Proteomes" id="UP001589738">
    <property type="component" value="Unassembled WGS sequence"/>
</dbReference>
<dbReference type="EC" id="2.5.1.3" evidence="9"/>
<feature type="binding site" evidence="9">
    <location>
        <begin position="188"/>
        <end position="189"/>
    </location>
    <ligand>
        <name>2-[(2R,5Z)-2-carboxy-4-methylthiazol-5(2H)-ylidene]ethyl phosphate</name>
        <dbReference type="ChEBI" id="CHEBI:62899"/>
    </ligand>
</feature>
<protein>
    <recommendedName>
        <fullName evidence="9">Thiamine-phosphate synthase</fullName>
        <shortName evidence="9">TP synthase</shortName>
        <shortName evidence="9">TPS</shortName>
        <ecNumber evidence="9">2.5.1.3</ecNumber>
    </recommendedName>
    <alternativeName>
        <fullName evidence="9">Thiamine-phosphate pyrophosphorylase</fullName>
        <shortName evidence="9">TMP pyrophosphorylase</shortName>
        <shortName evidence="9">TMP-PPase</shortName>
    </alternativeName>
</protein>
<keyword evidence="4 9" id="KW-0460">Magnesium</keyword>
<keyword evidence="5 9" id="KW-0784">Thiamine biosynthesis</keyword>
<proteinExistence type="inferred from homology"/>
<evidence type="ECO:0000256" key="2">
    <source>
        <dbReference type="ARBA" id="ARBA00022679"/>
    </source>
</evidence>
<dbReference type="InterPro" id="IPR013785">
    <property type="entry name" value="Aldolase_TIM"/>
</dbReference>
<feature type="binding site" evidence="9">
    <location>
        <position position="110"/>
    </location>
    <ligand>
        <name>4-amino-2-methyl-5-(diphosphooxymethyl)pyrimidine</name>
        <dbReference type="ChEBI" id="CHEBI:57841"/>
    </ligand>
</feature>
<dbReference type="Pfam" id="PF02581">
    <property type="entry name" value="TMP-TENI"/>
    <property type="match status" value="1"/>
</dbReference>
<keyword evidence="2 9" id="KW-0808">Transferase</keyword>
<evidence type="ECO:0000256" key="7">
    <source>
        <dbReference type="ARBA" id="ARBA00047851"/>
    </source>
</evidence>
<dbReference type="InterPro" id="IPR022998">
    <property type="entry name" value="ThiamineP_synth_TenI"/>
</dbReference>
<keyword evidence="14" id="KW-1185">Reference proteome</keyword>
<sequence>MDFLKLYFIMGSQDCLNRTPEETLALAIEGGITCYQYREKGISTLGEIEKYELGKKLRELCGTHKIPFIVNDDLPLAIALDADGVHVGQDDENAKYVRETIGPKKILGVSTHTVEEGLQAVLNGADYLGIGPMYPTISKADTEKQQSLDIFTEFRHAGISLPLVAIGGMNSTNGETVMKSGANGLAIISDICRASHIQEHTKLLRRLVDEF</sequence>
<dbReference type="SUPFAM" id="SSF51391">
    <property type="entry name" value="Thiamin phosphate synthase"/>
    <property type="match status" value="1"/>
</dbReference>
<dbReference type="RefSeq" id="WP_340903533.1">
    <property type="nucleotide sequence ID" value="NZ_JBHLUU010000127.1"/>
</dbReference>
<dbReference type="HAMAP" id="MF_00097">
    <property type="entry name" value="TMP_synthase"/>
    <property type="match status" value="1"/>
</dbReference>
<dbReference type="InterPro" id="IPR034291">
    <property type="entry name" value="TMP_synthase"/>
</dbReference>
<evidence type="ECO:0000313" key="14">
    <source>
        <dbReference type="Proteomes" id="UP001589738"/>
    </source>
</evidence>
<feature type="binding site" evidence="9">
    <location>
        <position position="168"/>
    </location>
    <ligand>
        <name>2-[(2R,5Z)-2-carboxy-4-methylthiazol-5(2H)-ylidene]ethyl phosphate</name>
        <dbReference type="ChEBI" id="CHEBI:62899"/>
    </ligand>
</feature>
<comment type="caution">
    <text evidence="13">The sequence shown here is derived from an EMBL/GenBank/DDBJ whole genome shotgun (WGS) entry which is preliminary data.</text>
</comment>
<comment type="similarity">
    <text evidence="9 10">Belongs to the thiamine-phosphate synthase family.</text>
</comment>
<dbReference type="NCBIfam" id="TIGR00693">
    <property type="entry name" value="thiE"/>
    <property type="match status" value="1"/>
</dbReference>
<evidence type="ECO:0000256" key="11">
    <source>
        <dbReference type="RuleBase" id="RU004253"/>
    </source>
</evidence>
<evidence type="ECO:0000256" key="1">
    <source>
        <dbReference type="ARBA" id="ARBA00005165"/>
    </source>
</evidence>
<feature type="binding site" evidence="9">
    <location>
        <position position="71"/>
    </location>
    <ligand>
        <name>4-amino-2-methyl-5-(diphosphooxymethyl)pyrimidine</name>
        <dbReference type="ChEBI" id="CHEBI:57841"/>
    </ligand>
</feature>
<name>A0ABV6KY53_9BACI</name>
<evidence type="ECO:0000259" key="12">
    <source>
        <dbReference type="Pfam" id="PF02581"/>
    </source>
</evidence>
<reference evidence="13 14" key="1">
    <citation type="submission" date="2024-09" db="EMBL/GenBank/DDBJ databases">
        <authorList>
            <person name="Sun Q."/>
            <person name="Mori K."/>
        </authorList>
    </citation>
    <scope>NUCLEOTIDE SEQUENCE [LARGE SCALE GENOMIC DNA]</scope>
    <source>
        <strain evidence="13 14">CGMCC 1.9126</strain>
    </source>
</reference>
<feature type="binding site" evidence="9">
    <location>
        <position position="91"/>
    </location>
    <ligand>
        <name>Mg(2+)</name>
        <dbReference type="ChEBI" id="CHEBI:18420"/>
    </ligand>
</feature>
<evidence type="ECO:0000256" key="9">
    <source>
        <dbReference type="HAMAP-Rule" id="MF_00097"/>
    </source>
</evidence>
<keyword evidence="3 9" id="KW-0479">Metal-binding</keyword>
<gene>
    <name evidence="9 13" type="primary">thiE</name>
    <name evidence="13" type="ORF">ACFFHF_23550</name>
</gene>
<feature type="binding site" evidence="9">
    <location>
        <position position="139"/>
    </location>
    <ligand>
        <name>4-amino-2-methyl-5-(diphosphooxymethyl)pyrimidine</name>
        <dbReference type="ChEBI" id="CHEBI:57841"/>
    </ligand>
</feature>
<feature type="domain" description="Thiamine phosphate synthase/TenI" evidence="12">
    <location>
        <begin position="6"/>
        <end position="191"/>
    </location>
</feature>
<evidence type="ECO:0000256" key="4">
    <source>
        <dbReference type="ARBA" id="ARBA00022842"/>
    </source>
</evidence>
<comment type="catalytic activity">
    <reaction evidence="7 9 10">
        <text>2-(2-carboxy-4-methylthiazol-5-yl)ethyl phosphate + 4-amino-2-methyl-5-(diphosphooxymethyl)pyrimidine + 2 H(+) = thiamine phosphate + CO2 + diphosphate</text>
        <dbReference type="Rhea" id="RHEA:47848"/>
        <dbReference type="ChEBI" id="CHEBI:15378"/>
        <dbReference type="ChEBI" id="CHEBI:16526"/>
        <dbReference type="ChEBI" id="CHEBI:33019"/>
        <dbReference type="ChEBI" id="CHEBI:37575"/>
        <dbReference type="ChEBI" id="CHEBI:57841"/>
        <dbReference type="ChEBI" id="CHEBI:62890"/>
        <dbReference type="EC" id="2.5.1.3"/>
    </reaction>
</comment>
<organism evidence="13 14">
    <name type="scientific">Robertmurraya beringensis</name>
    <dbReference type="NCBI Taxonomy" id="641660"/>
    <lineage>
        <taxon>Bacteria</taxon>
        <taxon>Bacillati</taxon>
        <taxon>Bacillota</taxon>
        <taxon>Bacilli</taxon>
        <taxon>Bacillales</taxon>
        <taxon>Bacillaceae</taxon>
        <taxon>Robertmurraya</taxon>
    </lineage>
</organism>